<dbReference type="EMBL" id="JBHMCF010000008">
    <property type="protein sequence ID" value="MFB9469431.1"/>
    <property type="molecule type" value="Genomic_DNA"/>
</dbReference>
<evidence type="ECO:0000256" key="3">
    <source>
        <dbReference type="ARBA" id="ARBA00022723"/>
    </source>
</evidence>
<sequence>METLFEHAGGHDKLHEFIEIFYRSLLADPLLQPLFGTGRATHVDHLTAFTAETFGGPDTFSTDMGGFPLLIRAHRGLRITEEQRSRFVELYMQAADHAGLPDDEPFRAALRSHVEFGTEVAKQNSHAETDDQLHPLREVPLWTWE</sequence>
<keyword evidence="1" id="KW-0813">Transport</keyword>
<dbReference type="CDD" id="cd14775">
    <property type="entry name" value="TrHb2_O-like"/>
    <property type="match status" value="1"/>
</dbReference>
<comment type="caution">
    <text evidence="5">The sequence shown here is derived from an EMBL/GenBank/DDBJ whole genome shotgun (WGS) entry which is preliminary data.</text>
</comment>
<evidence type="ECO:0000256" key="2">
    <source>
        <dbReference type="ARBA" id="ARBA00022617"/>
    </source>
</evidence>
<keyword evidence="3" id="KW-0479">Metal-binding</keyword>
<reference evidence="5 6" key="1">
    <citation type="submission" date="2024-09" db="EMBL/GenBank/DDBJ databases">
        <authorList>
            <person name="Sun Q."/>
            <person name="Mori K."/>
        </authorList>
    </citation>
    <scope>NUCLEOTIDE SEQUENCE [LARGE SCALE GENOMIC DNA]</scope>
    <source>
        <strain evidence="5 6">JCM 3324</strain>
    </source>
</reference>
<name>A0ABV5NGQ0_9ACTN</name>
<keyword evidence="4" id="KW-0408">Iron</keyword>
<dbReference type="Gene3D" id="1.10.490.10">
    <property type="entry name" value="Globins"/>
    <property type="match status" value="1"/>
</dbReference>
<evidence type="ECO:0000313" key="5">
    <source>
        <dbReference type="EMBL" id="MFB9469431.1"/>
    </source>
</evidence>
<dbReference type="Pfam" id="PF01152">
    <property type="entry name" value="Bac_globin"/>
    <property type="match status" value="1"/>
</dbReference>
<evidence type="ECO:0000256" key="1">
    <source>
        <dbReference type="ARBA" id="ARBA00022448"/>
    </source>
</evidence>
<proteinExistence type="predicted"/>
<evidence type="ECO:0000313" key="6">
    <source>
        <dbReference type="Proteomes" id="UP001589568"/>
    </source>
</evidence>
<gene>
    <name evidence="5" type="ORF">ACFFR3_07925</name>
</gene>
<dbReference type="InterPro" id="IPR001486">
    <property type="entry name" value="Hemoglobin_trunc"/>
</dbReference>
<keyword evidence="6" id="KW-1185">Reference proteome</keyword>
<dbReference type="Proteomes" id="UP001589568">
    <property type="component" value="Unassembled WGS sequence"/>
</dbReference>
<evidence type="ECO:0000256" key="4">
    <source>
        <dbReference type="ARBA" id="ARBA00023004"/>
    </source>
</evidence>
<dbReference type="InterPro" id="IPR012292">
    <property type="entry name" value="Globin/Proto"/>
</dbReference>
<organism evidence="5 6">
    <name type="scientific">Nonomuraea salmonea</name>
    <dbReference type="NCBI Taxonomy" id="46181"/>
    <lineage>
        <taxon>Bacteria</taxon>
        <taxon>Bacillati</taxon>
        <taxon>Actinomycetota</taxon>
        <taxon>Actinomycetes</taxon>
        <taxon>Streptosporangiales</taxon>
        <taxon>Streptosporangiaceae</taxon>
        <taxon>Nonomuraea</taxon>
    </lineage>
</organism>
<dbReference type="RefSeq" id="WP_345407164.1">
    <property type="nucleotide sequence ID" value="NZ_BAAAXS010000001.1"/>
</dbReference>
<accession>A0ABV5NGQ0</accession>
<dbReference type="SUPFAM" id="SSF46458">
    <property type="entry name" value="Globin-like"/>
    <property type="match status" value="1"/>
</dbReference>
<dbReference type="InterPro" id="IPR009050">
    <property type="entry name" value="Globin-like_sf"/>
</dbReference>
<protein>
    <submittedName>
        <fullName evidence="5">Group II truncated hemoglobin</fullName>
    </submittedName>
</protein>
<keyword evidence="2" id="KW-0349">Heme</keyword>